<proteinExistence type="predicted"/>
<gene>
    <name evidence="6" type="ORF">BED41_09350</name>
</gene>
<dbReference type="GO" id="GO:0046872">
    <property type="term" value="F:metal ion binding"/>
    <property type="evidence" value="ECO:0007669"/>
    <property type="project" value="UniProtKB-KW"/>
</dbReference>
<dbReference type="KEGG" id="cpor:BED41_09350"/>
<dbReference type="PANTHER" id="PTHR37326">
    <property type="entry name" value="BLL3975 PROTEIN"/>
    <property type="match status" value="1"/>
</dbReference>
<dbReference type="SUPFAM" id="SSF53187">
    <property type="entry name" value="Zn-dependent exopeptidases"/>
    <property type="match status" value="1"/>
</dbReference>
<evidence type="ECO:0000313" key="6">
    <source>
        <dbReference type="EMBL" id="ANZ45257.1"/>
    </source>
</evidence>
<dbReference type="Pfam" id="PF24827">
    <property type="entry name" value="AstE_AspA_cat"/>
    <property type="match status" value="1"/>
</dbReference>
<evidence type="ECO:0000256" key="2">
    <source>
        <dbReference type="ARBA" id="ARBA00022723"/>
    </source>
</evidence>
<dbReference type="STRING" id="1197717.BED41_09350"/>
<evidence type="ECO:0000256" key="1">
    <source>
        <dbReference type="ARBA" id="ARBA00001947"/>
    </source>
</evidence>
<evidence type="ECO:0000256" key="4">
    <source>
        <dbReference type="ARBA" id="ARBA00022833"/>
    </source>
</evidence>
<dbReference type="InterPro" id="IPR043795">
    <property type="entry name" value="N-alpha-Ac-DABA-like"/>
</dbReference>
<name>A0A1B2I5N2_9BACT</name>
<dbReference type="GO" id="GO:0016811">
    <property type="term" value="F:hydrolase activity, acting on carbon-nitrogen (but not peptide) bonds, in linear amides"/>
    <property type="evidence" value="ECO:0007669"/>
    <property type="project" value="InterPro"/>
</dbReference>
<dbReference type="GeneID" id="83058052"/>
<dbReference type="PANTHER" id="PTHR37326:SF1">
    <property type="entry name" value="BLL3975 PROTEIN"/>
    <property type="match status" value="1"/>
</dbReference>
<evidence type="ECO:0000259" key="5">
    <source>
        <dbReference type="Pfam" id="PF24827"/>
    </source>
</evidence>
<keyword evidence="3" id="KW-0378">Hydrolase</keyword>
<dbReference type="AlphaFoldDB" id="A0A1B2I5N2"/>
<sequence>MGEKKTEIIRFETPCGKELFFPVATVTGNNPGPAAVITAGVHGCEYPGIVSAIRLFKELTPEDVNGSVKIVTITSTAAFEERSMFVTPYDKMNPNRVFPGRADGSYSEVLTYRAMELIAGADYHMDLHGGDMVEDLDPFSIYHRGDSKELNDLSYDITHYYGLPNVVVTEKGGLWPDDGTTYANVSERLHIPSAIVEVGAMGVLDEPSVQKHLFGLKNVLRKFGTLKGEVSPVTPPEIFENMAWVYTGQKGIFYMNVKVGDYVKKGDTIGVLEDYFGNYLETVASPVDGKALFLTGNPAMKEHGLVAGIGVSEK</sequence>
<comment type="cofactor">
    <cofactor evidence="1">
        <name>Zn(2+)</name>
        <dbReference type="ChEBI" id="CHEBI:29105"/>
    </cofactor>
</comment>
<feature type="domain" description="Succinylglutamate desuccinylase/Aspartoacylase catalytic" evidence="5">
    <location>
        <begin position="31"/>
        <end position="221"/>
    </location>
</feature>
<dbReference type="OrthoDB" id="9782876at2"/>
<organism evidence="6 7">
    <name type="scientific">Cloacibacillus porcorum</name>
    <dbReference type="NCBI Taxonomy" id="1197717"/>
    <lineage>
        <taxon>Bacteria</taxon>
        <taxon>Thermotogati</taxon>
        <taxon>Synergistota</taxon>
        <taxon>Synergistia</taxon>
        <taxon>Synergistales</taxon>
        <taxon>Synergistaceae</taxon>
        <taxon>Cloacibacillus</taxon>
    </lineage>
</organism>
<accession>A0A1B2I5N2</accession>
<dbReference type="InterPro" id="IPR055438">
    <property type="entry name" value="AstE_AspA_cat"/>
</dbReference>
<evidence type="ECO:0000256" key="3">
    <source>
        <dbReference type="ARBA" id="ARBA00022801"/>
    </source>
</evidence>
<dbReference type="CDD" id="cd06254">
    <property type="entry name" value="M14_ASTE_ASPA-like"/>
    <property type="match status" value="1"/>
</dbReference>
<dbReference type="GO" id="GO:0016788">
    <property type="term" value="F:hydrolase activity, acting on ester bonds"/>
    <property type="evidence" value="ECO:0007669"/>
    <property type="project" value="InterPro"/>
</dbReference>
<dbReference type="RefSeq" id="WP_066745204.1">
    <property type="nucleotide sequence ID" value="NZ_CP016757.1"/>
</dbReference>
<keyword evidence="4" id="KW-0862">Zinc</keyword>
<evidence type="ECO:0000313" key="7">
    <source>
        <dbReference type="Proteomes" id="UP000093044"/>
    </source>
</evidence>
<keyword evidence="7" id="KW-1185">Reference proteome</keyword>
<reference evidence="6" key="1">
    <citation type="submission" date="2016-08" db="EMBL/GenBank/DDBJ databases">
        <title>Complete genome of Cloacibacillus porcorum.</title>
        <authorList>
            <person name="Looft T."/>
            <person name="Bayles D.O."/>
            <person name="Alt D.P."/>
        </authorList>
    </citation>
    <scope>NUCLEOTIDE SEQUENCE [LARGE SCALE GENOMIC DNA]</scope>
    <source>
        <strain evidence="6">CL-84</strain>
    </source>
</reference>
<dbReference type="EMBL" id="CP016757">
    <property type="protein sequence ID" value="ANZ45257.1"/>
    <property type="molecule type" value="Genomic_DNA"/>
</dbReference>
<keyword evidence="2" id="KW-0479">Metal-binding</keyword>
<protein>
    <recommendedName>
        <fullName evidence="5">Succinylglutamate desuccinylase/Aspartoacylase catalytic domain-containing protein</fullName>
    </recommendedName>
</protein>
<dbReference type="Gene3D" id="3.40.630.10">
    <property type="entry name" value="Zn peptidases"/>
    <property type="match status" value="1"/>
</dbReference>
<dbReference type="PIRSF" id="PIRSF039012">
    <property type="entry name" value="ASP"/>
    <property type="match status" value="1"/>
</dbReference>
<dbReference type="InterPro" id="IPR053138">
    <property type="entry name" value="N-alpha-Ac-DABA_deacetylase"/>
</dbReference>
<dbReference type="Proteomes" id="UP000093044">
    <property type="component" value="Chromosome"/>
</dbReference>